<evidence type="ECO:0000259" key="6">
    <source>
        <dbReference type="PROSITE" id="PS50887"/>
    </source>
</evidence>
<feature type="domain" description="Response regulatory" evidence="5">
    <location>
        <begin position="159"/>
        <end position="276"/>
    </location>
</feature>
<evidence type="ECO:0000256" key="3">
    <source>
        <dbReference type="PROSITE-ProRule" id="PRU00169"/>
    </source>
</evidence>
<dbReference type="FunFam" id="3.30.70.270:FF:000001">
    <property type="entry name" value="Diguanylate cyclase domain protein"/>
    <property type="match status" value="1"/>
</dbReference>
<dbReference type="CDD" id="cd17538">
    <property type="entry name" value="REC_D1_PleD-like"/>
    <property type="match status" value="1"/>
</dbReference>
<dbReference type="InParanoid" id="A0A4R2PRM2"/>
<feature type="region of interest" description="Disordered" evidence="4">
    <location>
        <begin position="455"/>
        <end position="518"/>
    </location>
</feature>
<evidence type="ECO:0000256" key="2">
    <source>
        <dbReference type="ARBA" id="ARBA00034247"/>
    </source>
</evidence>
<organism evidence="7 8">
    <name type="scientific">Rhodothalassium salexigens DSM 2132</name>
    <dbReference type="NCBI Taxonomy" id="1188247"/>
    <lineage>
        <taxon>Bacteria</taxon>
        <taxon>Pseudomonadati</taxon>
        <taxon>Pseudomonadota</taxon>
        <taxon>Alphaproteobacteria</taxon>
        <taxon>Rhodothalassiales</taxon>
        <taxon>Rhodothalassiaceae</taxon>
        <taxon>Rhodothalassium</taxon>
    </lineage>
</organism>
<comment type="caution">
    <text evidence="3">Lacks conserved residue(s) required for the propagation of feature annotation.</text>
</comment>
<dbReference type="CDD" id="cd01949">
    <property type="entry name" value="GGDEF"/>
    <property type="match status" value="1"/>
</dbReference>
<dbReference type="AlphaFoldDB" id="A0A4R2PRM2"/>
<evidence type="ECO:0000256" key="1">
    <source>
        <dbReference type="ARBA" id="ARBA00012528"/>
    </source>
</evidence>
<dbReference type="GO" id="GO:0005886">
    <property type="term" value="C:plasma membrane"/>
    <property type="evidence" value="ECO:0007669"/>
    <property type="project" value="TreeGrafter"/>
</dbReference>
<dbReference type="InterPro" id="IPR050469">
    <property type="entry name" value="Diguanylate_Cyclase"/>
</dbReference>
<dbReference type="InterPro" id="IPR001789">
    <property type="entry name" value="Sig_transdc_resp-reg_receiver"/>
</dbReference>
<comment type="caution">
    <text evidence="7">The sequence shown here is derived from an EMBL/GenBank/DDBJ whole genome shotgun (WGS) entry which is preliminary data.</text>
</comment>
<sequence>MTARVLVVDDVLPNVKLLEAKLTSEYFDVLTATSGPEALEIVQRELPDIVLLDVMMPGMNGFEVCRRIKTEPATEHIPVVMVTALDQQSDRIAGLEAGADDFLTKPVQDVALFARVKSLVRLKVMMDELRNRENTGLSLGWNIDEPESRHELPPPGEVDVLVVDERQKAAQRIAHGLADTAQVSFIAGNEAVAEHVREKNYDLVIISLSMTEVDGLRIVSRLRSFEESRHLPLLVIVDDDEKGTRQLVRALEMGVNDYLIRPIDRLELSARARTQIRRKRFTDQLWENFHMSMQLATTDAVTGLYNRHYMTSHLETLVIAARQHRKPLSLALMDIDRFKVVNDTHGHAVGDEVLQDFARRIARNVRGVDLAARYGGEEFVVVMPETGLQDAGRICERLRATVADDPFRVSTGVELDVTTSIGLAAFDPSMRKSSALLDLADSALYAAKNQGRNRVVFADPDGGPSPAAKTVARDPQGKAASLSAPGAEGTGASQGKAGDPAAPSPAAENARKASGRAT</sequence>
<dbReference type="OrthoDB" id="9812260at2"/>
<keyword evidence="8" id="KW-1185">Reference proteome</keyword>
<feature type="domain" description="GGDEF" evidence="6">
    <location>
        <begin position="326"/>
        <end position="460"/>
    </location>
</feature>
<proteinExistence type="predicted"/>
<dbReference type="NCBIfam" id="TIGR00254">
    <property type="entry name" value="GGDEF"/>
    <property type="match status" value="1"/>
</dbReference>
<reference evidence="7 8" key="1">
    <citation type="submission" date="2019-03" db="EMBL/GenBank/DDBJ databases">
        <title>Genomic Encyclopedia of Type Strains, Phase IV (KMG-IV): sequencing the most valuable type-strain genomes for metagenomic binning, comparative biology and taxonomic classification.</title>
        <authorList>
            <person name="Goeker M."/>
        </authorList>
    </citation>
    <scope>NUCLEOTIDE SEQUENCE [LARGE SCALE GENOMIC DNA]</scope>
    <source>
        <strain evidence="7 8">DSM 2132</strain>
    </source>
</reference>
<dbReference type="SUPFAM" id="SSF52172">
    <property type="entry name" value="CheY-like"/>
    <property type="match status" value="2"/>
</dbReference>
<protein>
    <recommendedName>
        <fullName evidence="1">diguanylate cyclase</fullName>
        <ecNumber evidence="1">2.7.7.65</ecNumber>
    </recommendedName>
</protein>
<dbReference type="Pfam" id="PF00072">
    <property type="entry name" value="Response_reg"/>
    <property type="match status" value="2"/>
</dbReference>
<dbReference type="SMART" id="SM00448">
    <property type="entry name" value="REC"/>
    <property type="match status" value="2"/>
</dbReference>
<dbReference type="GO" id="GO:1902201">
    <property type="term" value="P:negative regulation of bacterial-type flagellum-dependent cell motility"/>
    <property type="evidence" value="ECO:0007669"/>
    <property type="project" value="TreeGrafter"/>
</dbReference>
<dbReference type="PROSITE" id="PS50887">
    <property type="entry name" value="GGDEF"/>
    <property type="match status" value="1"/>
</dbReference>
<dbReference type="InterPro" id="IPR029787">
    <property type="entry name" value="Nucleotide_cyclase"/>
</dbReference>
<dbReference type="Pfam" id="PF00990">
    <property type="entry name" value="GGDEF"/>
    <property type="match status" value="1"/>
</dbReference>
<dbReference type="PANTHER" id="PTHR45138">
    <property type="entry name" value="REGULATORY COMPONENTS OF SENSORY TRANSDUCTION SYSTEM"/>
    <property type="match status" value="1"/>
</dbReference>
<keyword evidence="3" id="KW-0597">Phosphoprotein</keyword>
<dbReference type="InterPro" id="IPR000160">
    <property type="entry name" value="GGDEF_dom"/>
</dbReference>
<evidence type="ECO:0000259" key="5">
    <source>
        <dbReference type="PROSITE" id="PS50110"/>
    </source>
</evidence>
<dbReference type="NCBIfam" id="NF007135">
    <property type="entry name" value="PRK09581.1"/>
    <property type="match status" value="1"/>
</dbReference>
<dbReference type="EMBL" id="SLXO01000002">
    <property type="protein sequence ID" value="TCP37694.1"/>
    <property type="molecule type" value="Genomic_DNA"/>
</dbReference>
<dbReference type="GO" id="GO:0043709">
    <property type="term" value="P:cell adhesion involved in single-species biofilm formation"/>
    <property type="evidence" value="ECO:0007669"/>
    <property type="project" value="TreeGrafter"/>
</dbReference>
<dbReference type="FunFam" id="3.40.50.2300:FF:000574">
    <property type="entry name" value="Response regulator PleD"/>
    <property type="match status" value="1"/>
</dbReference>
<dbReference type="Gene3D" id="3.30.70.270">
    <property type="match status" value="1"/>
</dbReference>
<evidence type="ECO:0000256" key="4">
    <source>
        <dbReference type="SAM" id="MobiDB-lite"/>
    </source>
</evidence>
<dbReference type="GO" id="GO:0052621">
    <property type="term" value="F:diguanylate cyclase activity"/>
    <property type="evidence" value="ECO:0007669"/>
    <property type="project" value="UniProtKB-EC"/>
</dbReference>
<accession>A0A4R2PRM2</accession>
<evidence type="ECO:0000313" key="7">
    <source>
        <dbReference type="EMBL" id="TCP37694.1"/>
    </source>
</evidence>
<dbReference type="EC" id="2.7.7.65" evidence="1"/>
<feature type="modified residue" description="4-aspartylphosphate" evidence="3">
    <location>
        <position position="53"/>
    </location>
</feature>
<dbReference type="GO" id="GO:0000160">
    <property type="term" value="P:phosphorelay signal transduction system"/>
    <property type="evidence" value="ECO:0007669"/>
    <property type="project" value="InterPro"/>
</dbReference>
<dbReference type="Gene3D" id="3.40.50.2300">
    <property type="match status" value="1"/>
</dbReference>
<evidence type="ECO:0000313" key="8">
    <source>
        <dbReference type="Proteomes" id="UP000295399"/>
    </source>
</evidence>
<dbReference type="SUPFAM" id="SSF55073">
    <property type="entry name" value="Nucleotide cyclase"/>
    <property type="match status" value="1"/>
</dbReference>
<feature type="domain" description="Response regulatory" evidence="5">
    <location>
        <begin position="4"/>
        <end position="120"/>
    </location>
</feature>
<dbReference type="RefSeq" id="WP_132707313.1">
    <property type="nucleotide sequence ID" value="NZ_JACIGF010000002.1"/>
</dbReference>
<dbReference type="PROSITE" id="PS50110">
    <property type="entry name" value="RESPONSE_REGULATORY"/>
    <property type="match status" value="2"/>
</dbReference>
<dbReference type="Proteomes" id="UP000295399">
    <property type="component" value="Unassembled WGS sequence"/>
</dbReference>
<dbReference type="InterPro" id="IPR043128">
    <property type="entry name" value="Rev_trsase/Diguanyl_cyclase"/>
</dbReference>
<gene>
    <name evidence="7" type="ORF">EV659_102100</name>
</gene>
<dbReference type="PANTHER" id="PTHR45138:SF9">
    <property type="entry name" value="DIGUANYLATE CYCLASE DGCM-RELATED"/>
    <property type="match status" value="1"/>
</dbReference>
<name>A0A4R2PRM2_RHOSA</name>
<dbReference type="InterPro" id="IPR011006">
    <property type="entry name" value="CheY-like_superfamily"/>
</dbReference>
<dbReference type="SMART" id="SM00267">
    <property type="entry name" value="GGDEF"/>
    <property type="match status" value="1"/>
</dbReference>
<comment type="catalytic activity">
    <reaction evidence="2">
        <text>2 GTP = 3',3'-c-di-GMP + 2 diphosphate</text>
        <dbReference type="Rhea" id="RHEA:24898"/>
        <dbReference type="ChEBI" id="CHEBI:33019"/>
        <dbReference type="ChEBI" id="CHEBI:37565"/>
        <dbReference type="ChEBI" id="CHEBI:58805"/>
        <dbReference type="EC" id="2.7.7.65"/>
    </reaction>
</comment>